<evidence type="ECO:0000313" key="2">
    <source>
        <dbReference type="EMBL" id="MCP3426583.1"/>
    </source>
</evidence>
<accession>A0A9X2HLP7</accession>
<sequence>MKNPYGIDPHLSDDERRVIEERIGSIRSGSPGAIDTFRESSDREQANLLEGVRRARDEDRRVGIAAVGMMVLALALALATLASGSTPVTRLLEGGAVISGIMALLCWFRARSYHRAFSVMTLYGVRESVAWRIHRNVQSQRGAGTAGA</sequence>
<dbReference type="AlphaFoldDB" id="A0A9X2HLP7"/>
<protein>
    <submittedName>
        <fullName evidence="2">Uncharacterized protein</fullName>
    </submittedName>
</protein>
<evidence type="ECO:0000256" key="1">
    <source>
        <dbReference type="SAM" id="Phobius"/>
    </source>
</evidence>
<evidence type="ECO:0000313" key="3">
    <source>
        <dbReference type="Proteomes" id="UP001139502"/>
    </source>
</evidence>
<reference evidence="2" key="1">
    <citation type="submission" date="2022-06" db="EMBL/GenBank/DDBJ databases">
        <title>Rothia sp. isolated from sandalwood seedling.</title>
        <authorList>
            <person name="Tuikhar N."/>
            <person name="Kirdat K."/>
            <person name="Thorat V."/>
            <person name="Swetha P."/>
            <person name="Padma S."/>
            <person name="Sundararaj R."/>
            <person name="Yadav A."/>
        </authorList>
    </citation>
    <scope>NUCLEOTIDE SEQUENCE</scope>
    <source>
        <strain evidence="2">AR01</strain>
    </source>
</reference>
<keyword evidence="3" id="KW-1185">Reference proteome</keyword>
<feature type="transmembrane region" description="Helical" evidence="1">
    <location>
        <begin position="88"/>
        <end position="108"/>
    </location>
</feature>
<organism evidence="2 3">
    <name type="scientific">Rothia santali</name>
    <dbReference type="NCBI Taxonomy" id="2949643"/>
    <lineage>
        <taxon>Bacteria</taxon>
        <taxon>Bacillati</taxon>
        <taxon>Actinomycetota</taxon>
        <taxon>Actinomycetes</taxon>
        <taxon>Micrococcales</taxon>
        <taxon>Micrococcaceae</taxon>
        <taxon>Rothia</taxon>
    </lineage>
</organism>
<comment type="caution">
    <text evidence="2">The sequence shown here is derived from an EMBL/GenBank/DDBJ whole genome shotgun (WGS) entry which is preliminary data.</text>
</comment>
<name>A0A9X2HLP7_9MICC</name>
<dbReference type="Proteomes" id="UP001139502">
    <property type="component" value="Unassembled WGS sequence"/>
</dbReference>
<gene>
    <name evidence="2" type="ORF">NBM05_11365</name>
</gene>
<proteinExistence type="predicted"/>
<keyword evidence="1" id="KW-0472">Membrane</keyword>
<dbReference type="RefSeq" id="WP_254167427.1">
    <property type="nucleotide sequence ID" value="NZ_JANAFB010000030.1"/>
</dbReference>
<feature type="transmembrane region" description="Helical" evidence="1">
    <location>
        <begin position="62"/>
        <end position="82"/>
    </location>
</feature>
<keyword evidence="1" id="KW-1133">Transmembrane helix</keyword>
<keyword evidence="1" id="KW-0812">Transmembrane</keyword>
<dbReference type="EMBL" id="JANAFB010000030">
    <property type="protein sequence ID" value="MCP3426583.1"/>
    <property type="molecule type" value="Genomic_DNA"/>
</dbReference>